<organism evidence="2 3">
    <name type="scientific">Senna tora</name>
    <dbReference type="NCBI Taxonomy" id="362788"/>
    <lineage>
        <taxon>Eukaryota</taxon>
        <taxon>Viridiplantae</taxon>
        <taxon>Streptophyta</taxon>
        <taxon>Embryophyta</taxon>
        <taxon>Tracheophyta</taxon>
        <taxon>Spermatophyta</taxon>
        <taxon>Magnoliopsida</taxon>
        <taxon>eudicotyledons</taxon>
        <taxon>Gunneridae</taxon>
        <taxon>Pentapetalae</taxon>
        <taxon>rosids</taxon>
        <taxon>fabids</taxon>
        <taxon>Fabales</taxon>
        <taxon>Fabaceae</taxon>
        <taxon>Caesalpinioideae</taxon>
        <taxon>Cassia clade</taxon>
        <taxon>Senna</taxon>
    </lineage>
</organism>
<gene>
    <name evidence="2" type="ORF">G2W53_033465</name>
</gene>
<evidence type="ECO:0000256" key="1">
    <source>
        <dbReference type="SAM" id="MobiDB-lite"/>
    </source>
</evidence>
<keyword evidence="3" id="KW-1185">Reference proteome</keyword>
<proteinExistence type="predicted"/>
<reference evidence="2" key="1">
    <citation type="submission" date="2020-09" db="EMBL/GenBank/DDBJ databases">
        <title>Genome-Enabled Discovery of Anthraquinone Biosynthesis in Senna tora.</title>
        <authorList>
            <person name="Kang S.-H."/>
            <person name="Pandey R.P."/>
            <person name="Lee C.-M."/>
            <person name="Sim J.-S."/>
            <person name="Jeong J.-T."/>
            <person name="Choi B.-S."/>
            <person name="Jung M."/>
            <person name="Ginzburg D."/>
            <person name="Zhao K."/>
            <person name="Won S.Y."/>
            <person name="Oh T.-J."/>
            <person name="Yu Y."/>
            <person name="Kim N.-H."/>
            <person name="Lee O.R."/>
            <person name="Lee T.-H."/>
            <person name="Bashyal P."/>
            <person name="Kim T.-S."/>
            <person name="Lee W.-H."/>
            <person name="Kawkins C."/>
            <person name="Kim C.-K."/>
            <person name="Kim J.S."/>
            <person name="Ahn B.O."/>
            <person name="Rhee S.Y."/>
            <person name="Sohng J.K."/>
        </authorList>
    </citation>
    <scope>NUCLEOTIDE SEQUENCE</scope>
    <source>
        <tissue evidence="2">Leaf</tissue>
    </source>
</reference>
<comment type="caution">
    <text evidence="2">The sequence shown here is derived from an EMBL/GenBank/DDBJ whole genome shotgun (WGS) entry which is preliminary data.</text>
</comment>
<sequence>MSKVSFPSQTQISTSILLLPSPSFAATRTLPPATPPSPATTSSSRCRPFVGRSPWRRESKLSLDPSLFPLCFLDQMGERFGLTCSLF</sequence>
<dbReference type="EMBL" id="JAAIUW010000010">
    <property type="protein sequence ID" value="KAF7812489.1"/>
    <property type="molecule type" value="Genomic_DNA"/>
</dbReference>
<accession>A0A834T9M2</accession>
<dbReference type="AlphaFoldDB" id="A0A834T9M2"/>
<feature type="region of interest" description="Disordered" evidence="1">
    <location>
        <begin position="27"/>
        <end position="51"/>
    </location>
</feature>
<name>A0A834T9M2_9FABA</name>
<evidence type="ECO:0000313" key="3">
    <source>
        <dbReference type="Proteomes" id="UP000634136"/>
    </source>
</evidence>
<protein>
    <submittedName>
        <fullName evidence="2">Uncharacterized protein</fullName>
    </submittedName>
</protein>
<dbReference type="Proteomes" id="UP000634136">
    <property type="component" value="Unassembled WGS sequence"/>
</dbReference>
<evidence type="ECO:0000313" key="2">
    <source>
        <dbReference type="EMBL" id="KAF7812489.1"/>
    </source>
</evidence>